<evidence type="ECO:0000256" key="1">
    <source>
        <dbReference type="ARBA" id="ARBA00022723"/>
    </source>
</evidence>
<dbReference type="KEGG" id="sap:Sulac_3501"/>
<dbReference type="Pfam" id="PF00596">
    <property type="entry name" value="Aldolase_II"/>
    <property type="match status" value="1"/>
</dbReference>
<dbReference type="SMART" id="SM01007">
    <property type="entry name" value="Aldolase_II"/>
    <property type="match status" value="1"/>
</dbReference>
<dbReference type="Proteomes" id="UP000005439">
    <property type="component" value="Chromosome"/>
</dbReference>
<dbReference type="EC" id="4.1.2.17" evidence="4"/>
<dbReference type="Gene3D" id="3.40.225.10">
    <property type="entry name" value="Class II aldolase/adducin N-terminal domain"/>
    <property type="match status" value="1"/>
</dbReference>
<keyword evidence="5" id="KW-1185">Reference proteome</keyword>
<proteinExistence type="predicted"/>
<organism evidence="4 5">
    <name type="scientific">Sulfobacillus acidophilus (strain ATCC 700253 / DSM 10332 / NAL)</name>
    <dbReference type="NCBI Taxonomy" id="679936"/>
    <lineage>
        <taxon>Bacteria</taxon>
        <taxon>Bacillati</taxon>
        <taxon>Bacillota</taxon>
        <taxon>Clostridia</taxon>
        <taxon>Eubacteriales</taxon>
        <taxon>Clostridiales Family XVII. Incertae Sedis</taxon>
        <taxon>Sulfobacillus</taxon>
    </lineage>
</organism>
<evidence type="ECO:0000256" key="2">
    <source>
        <dbReference type="ARBA" id="ARBA00023239"/>
    </source>
</evidence>
<dbReference type="GO" id="GO:0046872">
    <property type="term" value="F:metal ion binding"/>
    <property type="evidence" value="ECO:0007669"/>
    <property type="project" value="UniProtKB-KW"/>
</dbReference>
<name>G8TUX3_SULAD</name>
<reference evidence="5" key="1">
    <citation type="submission" date="2011-12" db="EMBL/GenBank/DDBJ databases">
        <title>The complete genome of chromosome of Sulfobacillus acidophilus DSM 10332.</title>
        <authorList>
            <person name="Lucas S."/>
            <person name="Han J."/>
            <person name="Lapidus A."/>
            <person name="Bruce D."/>
            <person name="Goodwin L."/>
            <person name="Pitluck S."/>
            <person name="Peters L."/>
            <person name="Kyrpides N."/>
            <person name="Mavromatis K."/>
            <person name="Ivanova N."/>
            <person name="Mikhailova N."/>
            <person name="Chertkov O."/>
            <person name="Saunders E."/>
            <person name="Detter J.C."/>
            <person name="Tapia R."/>
            <person name="Han C."/>
            <person name="Land M."/>
            <person name="Hauser L."/>
            <person name="Markowitz V."/>
            <person name="Cheng J.-F."/>
            <person name="Hugenholtz P."/>
            <person name="Woyke T."/>
            <person name="Wu D."/>
            <person name="Pukall R."/>
            <person name="Gehrich-Schroeter G."/>
            <person name="Schneider S."/>
            <person name="Klenk H.-P."/>
            <person name="Eisen J.A."/>
        </authorList>
    </citation>
    <scope>NUCLEOTIDE SEQUENCE [LARGE SCALE GENOMIC DNA]</scope>
    <source>
        <strain evidence="5">ATCC 700253 / DSM 10332 / NAL</strain>
    </source>
</reference>
<dbReference type="GO" id="GO:0008738">
    <property type="term" value="F:L-fuculose-phosphate aldolase activity"/>
    <property type="evidence" value="ECO:0007669"/>
    <property type="project" value="UniProtKB-EC"/>
</dbReference>
<feature type="domain" description="Class II aldolase/adducin N-terminal" evidence="3">
    <location>
        <begin position="2"/>
        <end position="181"/>
    </location>
</feature>
<dbReference type="EMBL" id="CP003179">
    <property type="protein sequence ID" value="AEW06938.1"/>
    <property type="molecule type" value="Genomic_DNA"/>
</dbReference>
<accession>G8TUX3</accession>
<keyword evidence="2 4" id="KW-0456">Lyase</keyword>
<dbReference type="HOGENOM" id="CLU_006033_3_0_9"/>
<dbReference type="InterPro" id="IPR001303">
    <property type="entry name" value="Aldolase_II/adducin_N"/>
</dbReference>
<dbReference type="InterPro" id="IPR036409">
    <property type="entry name" value="Aldolase_II/adducin_N_sf"/>
</dbReference>
<dbReference type="PANTHER" id="PTHR22789:SF0">
    <property type="entry name" value="3-OXO-TETRONATE 4-PHOSPHATE DECARBOXYLASE-RELATED"/>
    <property type="match status" value="1"/>
</dbReference>
<evidence type="ECO:0000259" key="3">
    <source>
        <dbReference type="SMART" id="SM01007"/>
    </source>
</evidence>
<dbReference type="GO" id="GO:0005829">
    <property type="term" value="C:cytosol"/>
    <property type="evidence" value="ECO:0007669"/>
    <property type="project" value="TreeGrafter"/>
</dbReference>
<evidence type="ECO:0000313" key="4">
    <source>
        <dbReference type="EMBL" id="AEW06938.1"/>
    </source>
</evidence>
<dbReference type="SUPFAM" id="SSF53639">
    <property type="entry name" value="AraD/HMP-PK domain-like"/>
    <property type="match status" value="1"/>
</dbReference>
<sequence>MDALMAVIDQIQADRITFAASGNVSVRDPRHPDRFWITPSGVAWPHITYDDLVALSVETGTVLDGRLKPSTEWRFHRTLYARHDWIGGVVHLHSRYATIFSTLGEPIKPVHYQMARVAYQVPVVPYETYGTPALAEAVGTVIDKDCQAALLANHGLVAVGDTVAKAYQYAQEIEWMADIYYHARLLGTPRILTVEEIEKVRDQFAQYGQTP</sequence>
<gene>
    <name evidence="4" type="ordered locus">Sulac_3501</name>
</gene>
<dbReference type="STRING" id="679936.Sulac_3501"/>
<dbReference type="PANTHER" id="PTHR22789">
    <property type="entry name" value="FUCULOSE PHOSPHATE ALDOLASE"/>
    <property type="match status" value="1"/>
</dbReference>
<dbReference type="AlphaFoldDB" id="G8TUX3"/>
<protein>
    <submittedName>
        <fullName evidence="4">L-fuculose 1-phosphate aldolase</fullName>
        <ecNumber evidence="4">4.1.2.17</ecNumber>
    </submittedName>
</protein>
<dbReference type="InterPro" id="IPR050197">
    <property type="entry name" value="Aldolase_class_II_sugar_metab"/>
</dbReference>
<reference evidence="4 5" key="2">
    <citation type="journal article" date="2012" name="Stand. Genomic Sci.">
        <title>Complete genome sequence of the moderately thermophilic mineral-sulfide-oxidizing firmicute Sulfobacillus acidophilus type strain (NAL(T)).</title>
        <authorList>
            <person name="Anderson I."/>
            <person name="Chertkov O."/>
            <person name="Chen A."/>
            <person name="Saunders E."/>
            <person name="Lapidus A."/>
            <person name="Nolan M."/>
            <person name="Lucas S."/>
            <person name="Hammon N."/>
            <person name="Deshpande S."/>
            <person name="Cheng J.F."/>
            <person name="Han C."/>
            <person name="Tapia R."/>
            <person name="Goodwin L.A."/>
            <person name="Pitluck S."/>
            <person name="Liolios K."/>
            <person name="Pagani I."/>
            <person name="Ivanova N."/>
            <person name="Mikhailova N."/>
            <person name="Pati A."/>
            <person name="Palaniappan K."/>
            <person name="Land M."/>
            <person name="Pan C."/>
            <person name="Rohde M."/>
            <person name="Pukall R."/>
            <person name="Goker M."/>
            <person name="Detter J.C."/>
            <person name="Woyke T."/>
            <person name="Bristow J."/>
            <person name="Eisen J.A."/>
            <person name="Markowitz V."/>
            <person name="Hugenholtz P."/>
            <person name="Kyrpides N.C."/>
            <person name="Klenk H.P."/>
            <person name="Mavromatis K."/>
        </authorList>
    </citation>
    <scope>NUCLEOTIDE SEQUENCE [LARGE SCALE GENOMIC DNA]</scope>
    <source>
        <strain evidence="5">ATCC 700253 / DSM 10332 / NAL</strain>
    </source>
</reference>
<dbReference type="PATRIC" id="fig|679936.5.peg.3622"/>
<evidence type="ECO:0000313" key="5">
    <source>
        <dbReference type="Proteomes" id="UP000005439"/>
    </source>
</evidence>
<dbReference type="GO" id="GO:0019323">
    <property type="term" value="P:pentose catabolic process"/>
    <property type="evidence" value="ECO:0007669"/>
    <property type="project" value="TreeGrafter"/>
</dbReference>
<keyword evidence="1" id="KW-0479">Metal-binding</keyword>